<evidence type="ECO:0000313" key="3">
    <source>
        <dbReference type="Proteomes" id="UP001595886"/>
    </source>
</evidence>
<evidence type="ECO:0000313" key="2">
    <source>
        <dbReference type="EMBL" id="MFC4820630.1"/>
    </source>
</evidence>
<feature type="signal peptide" evidence="1">
    <location>
        <begin position="1"/>
        <end position="23"/>
    </location>
</feature>
<dbReference type="RefSeq" id="WP_380020504.1">
    <property type="nucleotide sequence ID" value="NZ_JBHSHD010000007.1"/>
</dbReference>
<feature type="chain" id="PRO_5047421405" evidence="1">
    <location>
        <begin position="24"/>
        <end position="679"/>
    </location>
</feature>
<gene>
    <name evidence="2" type="ORF">ACFO6Q_09855</name>
</gene>
<proteinExistence type="predicted"/>
<organism evidence="2 3">
    <name type="scientific">Dokdonella ginsengisoli</name>
    <dbReference type="NCBI Taxonomy" id="363846"/>
    <lineage>
        <taxon>Bacteria</taxon>
        <taxon>Pseudomonadati</taxon>
        <taxon>Pseudomonadota</taxon>
        <taxon>Gammaproteobacteria</taxon>
        <taxon>Lysobacterales</taxon>
        <taxon>Rhodanobacteraceae</taxon>
        <taxon>Dokdonella</taxon>
    </lineage>
</organism>
<keyword evidence="3" id="KW-1185">Reference proteome</keyword>
<dbReference type="NCBIfam" id="NF038128">
    <property type="entry name" value="choice_anch_J"/>
    <property type="match status" value="1"/>
</dbReference>
<accession>A0ABV9QTE8</accession>
<comment type="caution">
    <text evidence="2">The sequence shown here is derived from an EMBL/GenBank/DDBJ whole genome shotgun (WGS) entry which is preliminary data.</text>
</comment>
<evidence type="ECO:0000256" key="1">
    <source>
        <dbReference type="SAM" id="SignalP"/>
    </source>
</evidence>
<name>A0ABV9QTE8_9GAMM</name>
<dbReference type="Proteomes" id="UP001595886">
    <property type="component" value="Unassembled WGS sequence"/>
</dbReference>
<protein>
    <submittedName>
        <fullName evidence="2">Choice-of-anchor J domain-containing protein</fullName>
    </submittedName>
</protein>
<dbReference type="Gene3D" id="2.60.120.200">
    <property type="match status" value="1"/>
</dbReference>
<dbReference type="EMBL" id="JBHSHD010000007">
    <property type="protein sequence ID" value="MFC4820630.1"/>
    <property type="molecule type" value="Genomic_DNA"/>
</dbReference>
<sequence>MRPFVFRIALLTSALAVAAPAAAADTGAALHRAAAASPAAAPVAPSVSTIPVAVPTVSSLSEGFDDITQLAGRGWYMQNNSSPIGTIGWFQGVPTTATPTPGPFNAYDGANNAYIAANFNNASSTSPGTISNWLLTPELDFGGNAQLTFYTRKPAIAAGNPEYPDRLEVRYSTAGPDTNVGAGATAVGVFTNHVLTVNPNLVVGGYPQAWTQYTVSGLPRNGRGRVAFRYFVTNAGSAGTNSDFIGIDRVVYSTGAPEYRVGGNVSGLAGSGLVLRLNGGNDLSVAANGSFQFPAYIPSGGAYAVTVASQPVSTPQRTCAVSNDSGLIGSGDVTNVQVTCTVNQYAVGGSVSGLSGSGLTLQLNGGSSLPVSANGAFAFPPIIDGSAYSVTVATQPTGPAQICGVANGAGTLAGADVSNVAVTCVDALAQVSASIADGRDYARYSQVVDYTVRLSNAGNGVASGIALSSVLSAGLNDAQARWICLDGGNGAVCAPTGTGPLIDTVTLPAGGSLTWLVTIPVRAVTAEPRVTYQVNVDGAMLASDSNTLVVIRDGFDVDGADGTNGDGSPPPMLQGAAATALLDGESSHVFALPPASVAGRVERMPVLRDGAREVGVDRFSLGARSYVRLRVAAPDAEQVSPWSAVEAGAALAIASVKTGDGLGFLLEGAAEPLQVAPGR</sequence>
<keyword evidence="1" id="KW-0732">Signal</keyword>
<reference evidence="3" key="1">
    <citation type="journal article" date="2019" name="Int. J. Syst. Evol. Microbiol.">
        <title>The Global Catalogue of Microorganisms (GCM) 10K type strain sequencing project: providing services to taxonomists for standard genome sequencing and annotation.</title>
        <authorList>
            <consortium name="The Broad Institute Genomics Platform"/>
            <consortium name="The Broad Institute Genome Sequencing Center for Infectious Disease"/>
            <person name="Wu L."/>
            <person name="Ma J."/>
        </authorList>
    </citation>
    <scope>NUCLEOTIDE SEQUENCE [LARGE SCALE GENOMIC DNA]</scope>
    <source>
        <strain evidence="3">CCUG 30340</strain>
    </source>
</reference>